<dbReference type="InterPro" id="IPR014002">
    <property type="entry name" value="Agenet_dom_plant"/>
</dbReference>
<dbReference type="PANTHER" id="PTHR36805:SF4">
    <property type="entry name" value="AGENET DOMAIN-CONTAINING PROTEIN"/>
    <property type="match status" value="1"/>
</dbReference>
<dbReference type="AlphaFoldDB" id="M8BCB7"/>
<reference evidence="1" key="1">
    <citation type="submission" date="2015-06" db="UniProtKB">
        <authorList>
            <consortium name="EnsemblPlants"/>
        </authorList>
    </citation>
    <scope>IDENTIFICATION</scope>
</reference>
<organism evidence="1">
    <name type="scientific">Aegilops tauschii</name>
    <name type="common">Tausch's goatgrass</name>
    <name type="synonym">Aegilops squarrosa</name>
    <dbReference type="NCBI Taxonomy" id="37682"/>
    <lineage>
        <taxon>Eukaryota</taxon>
        <taxon>Viridiplantae</taxon>
        <taxon>Streptophyta</taxon>
        <taxon>Embryophyta</taxon>
        <taxon>Tracheophyta</taxon>
        <taxon>Spermatophyta</taxon>
        <taxon>Magnoliopsida</taxon>
        <taxon>Liliopsida</taxon>
        <taxon>Poales</taxon>
        <taxon>Poaceae</taxon>
        <taxon>BOP clade</taxon>
        <taxon>Pooideae</taxon>
        <taxon>Triticodae</taxon>
        <taxon>Triticeae</taxon>
        <taxon>Triticinae</taxon>
        <taxon>Aegilops</taxon>
    </lineage>
</organism>
<sequence length="129" mass="14437">MDVVAVVSSPWKVGDLIDWWYTDCFWTGKIIELLGDDKVKIICPEIPLGEGGCWVAHPKDLRPALDWSLEKGWSAPLSQASKPGIPNSVTLLWEKSDQAFNPFSWMSLNIPLTCLIILILIARISKSML</sequence>
<dbReference type="PANTHER" id="PTHR36805">
    <property type="entry name" value="AGENET DOMAIN-CONTAINING PROTEIN"/>
    <property type="match status" value="1"/>
</dbReference>
<proteinExistence type="predicted"/>
<dbReference type="SMART" id="SM00743">
    <property type="entry name" value="Agenet"/>
    <property type="match status" value="1"/>
</dbReference>
<dbReference type="ExpressionAtlas" id="M8BCB7">
    <property type="expression patterns" value="baseline"/>
</dbReference>
<evidence type="ECO:0000313" key="1">
    <source>
        <dbReference type="EnsemblPlants" id="EMT11290"/>
    </source>
</evidence>
<name>M8BCB7_AEGTA</name>
<dbReference type="EnsemblPlants" id="EMT11290">
    <property type="protein sequence ID" value="EMT11290"/>
    <property type="gene ID" value="F775_28778"/>
</dbReference>
<protein>
    <submittedName>
        <fullName evidence="1">Uncharacterized protein</fullName>
    </submittedName>
</protein>
<accession>M8BCB7</accession>